<dbReference type="EMBL" id="QFPX01000015">
    <property type="protein sequence ID" value="PZQ53411.1"/>
    <property type="molecule type" value="Genomic_DNA"/>
</dbReference>
<feature type="domain" description="RNA polymerase sigma-70 region 2" evidence="5">
    <location>
        <begin position="13"/>
        <end position="77"/>
    </location>
</feature>
<evidence type="ECO:0000256" key="2">
    <source>
        <dbReference type="ARBA" id="ARBA00023015"/>
    </source>
</evidence>
<evidence type="ECO:0000259" key="6">
    <source>
        <dbReference type="Pfam" id="PF08281"/>
    </source>
</evidence>
<evidence type="ECO:0000259" key="5">
    <source>
        <dbReference type="Pfam" id="PF04542"/>
    </source>
</evidence>
<dbReference type="SUPFAM" id="SSF88946">
    <property type="entry name" value="Sigma2 domain of RNA polymerase sigma factors"/>
    <property type="match status" value="1"/>
</dbReference>
<dbReference type="NCBIfam" id="TIGR02937">
    <property type="entry name" value="sigma70-ECF"/>
    <property type="match status" value="1"/>
</dbReference>
<reference evidence="7 8" key="1">
    <citation type="submission" date="2017-08" db="EMBL/GenBank/DDBJ databases">
        <title>Infants hospitalized years apart are colonized by the same room-sourced microbial strains.</title>
        <authorList>
            <person name="Brooks B."/>
            <person name="Olm M.R."/>
            <person name="Firek B.A."/>
            <person name="Baker R."/>
            <person name="Thomas B.C."/>
            <person name="Morowitz M.J."/>
            <person name="Banfield J.F."/>
        </authorList>
    </citation>
    <scope>NUCLEOTIDE SEQUENCE [LARGE SCALE GENOMIC DNA]</scope>
    <source>
        <strain evidence="7">S2_005_002_R2_33</strain>
    </source>
</reference>
<accession>A0A2W5NIT5</accession>
<dbReference type="PANTHER" id="PTHR43133">
    <property type="entry name" value="RNA POLYMERASE ECF-TYPE SIGMA FACTO"/>
    <property type="match status" value="1"/>
</dbReference>
<sequence length="171" mass="18884">MSSNAALLSRLLTAERAALVRWLARMVGSVPAAEDVAQNLYLRVQSVKDDPPIINKRSFLFRLASNLALDHLRAARRQAALFAEEADGHGVASPDPDAETRLLDQEKVRQIAAVVDTMPLRCRQVFVLVKIDELSVSEAAERLSISQDMVRKHIRHALLLCHQALSDAAEA</sequence>
<dbReference type="Gene3D" id="1.10.1740.10">
    <property type="match status" value="1"/>
</dbReference>
<proteinExistence type="inferred from homology"/>
<protein>
    <submittedName>
        <fullName evidence="7">RNA polymerase sigma factor</fullName>
    </submittedName>
</protein>
<organism evidence="7 8">
    <name type="scientific">Novosphingobium pentaromativorans</name>
    <dbReference type="NCBI Taxonomy" id="205844"/>
    <lineage>
        <taxon>Bacteria</taxon>
        <taxon>Pseudomonadati</taxon>
        <taxon>Pseudomonadota</taxon>
        <taxon>Alphaproteobacteria</taxon>
        <taxon>Sphingomonadales</taxon>
        <taxon>Sphingomonadaceae</taxon>
        <taxon>Novosphingobium</taxon>
    </lineage>
</organism>
<feature type="domain" description="RNA polymerase sigma factor 70 region 4 type 2" evidence="6">
    <location>
        <begin position="110"/>
        <end position="160"/>
    </location>
</feature>
<dbReference type="InterPro" id="IPR014284">
    <property type="entry name" value="RNA_pol_sigma-70_dom"/>
</dbReference>
<dbReference type="Pfam" id="PF08281">
    <property type="entry name" value="Sigma70_r4_2"/>
    <property type="match status" value="1"/>
</dbReference>
<evidence type="ECO:0000256" key="3">
    <source>
        <dbReference type="ARBA" id="ARBA00023082"/>
    </source>
</evidence>
<keyword evidence="4" id="KW-0804">Transcription</keyword>
<comment type="caution">
    <text evidence="7">The sequence shown here is derived from an EMBL/GenBank/DDBJ whole genome shotgun (WGS) entry which is preliminary data.</text>
</comment>
<dbReference type="InterPro" id="IPR013325">
    <property type="entry name" value="RNA_pol_sigma_r2"/>
</dbReference>
<dbReference type="GO" id="GO:0006352">
    <property type="term" value="P:DNA-templated transcription initiation"/>
    <property type="evidence" value="ECO:0007669"/>
    <property type="project" value="InterPro"/>
</dbReference>
<keyword evidence="2" id="KW-0805">Transcription regulation</keyword>
<dbReference type="SUPFAM" id="SSF88659">
    <property type="entry name" value="Sigma3 and sigma4 domains of RNA polymerase sigma factors"/>
    <property type="match status" value="1"/>
</dbReference>
<dbReference type="Proteomes" id="UP000249082">
    <property type="component" value="Unassembled WGS sequence"/>
</dbReference>
<evidence type="ECO:0000313" key="8">
    <source>
        <dbReference type="Proteomes" id="UP000249082"/>
    </source>
</evidence>
<name>A0A2W5NIT5_9SPHN</name>
<evidence type="ECO:0000313" key="7">
    <source>
        <dbReference type="EMBL" id="PZQ53411.1"/>
    </source>
</evidence>
<dbReference type="InterPro" id="IPR013249">
    <property type="entry name" value="RNA_pol_sigma70_r4_t2"/>
</dbReference>
<dbReference type="InterPro" id="IPR013324">
    <property type="entry name" value="RNA_pol_sigma_r3/r4-like"/>
</dbReference>
<comment type="similarity">
    <text evidence="1">Belongs to the sigma-70 factor family. ECF subfamily.</text>
</comment>
<dbReference type="InterPro" id="IPR007627">
    <property type="entry name" value="RNA_pol_sigma70_r2"/>
</dbReference>
<dbReference type="GO" id="GO:0016987">
    <property type="term" value="F:sigma factor activity"/>
    <property type="evidence" value="ECO:0007669"/>
    <property type="project" value="UniProtKB-KW"/>
</dbReference>
<keyword evidence="3" id="KW-0731">Sigma factor</keyword>
<dbReference type="Gene3D" id="1.10.10.10">
    <property type="entry name" value="Winged helix-like DNA-binding domain superfamily/Winged helix DNA-binding domain"/>
    <property type="match status" value="1"/>
</dbReference>
<dbReference type="PANTHER" id="PTHR43133:SF63">
    <property type="entry name" value="RNA POLYMERASE SIGMA FACTOR FECI-RELATED"/>
    <property type="match status" value="1"/>
</dbReference>
<dbReference type="InterPro" id="IPR036388">
    <property type="entry name" value="WH-like_DNA-bd_sf"/>
</dbReference>
<dbReference type="Pfam" id="PF04542">
    <property type="entry name" value="Sigma70_r2"/>
    <property type="match status" value="1"/>
</dbReference>
<evidence type="ECO:0000256" key="1">
    <source>
        <dbReference type="ARBA" id="ARBA00010641"/>
    </source>
</evidence>
<dbReference type="InterPro" id="IPR039425">
    <property type="entry name" value="RNA_pol_sigma-70-like"/>
</dbReference>
<evidence type="ECO:0000256" key="4">
    <source>
        <dbReference type="ARBA" id="ARBA00023163"/>
    </source>
</evidence>
<dbReference type="GO" id="GO:0003677">
    <property type="term" value="F:DNA binding"/>
    <property type="evidence" value="ECO:0007669"/>
    <property type="project" value="InterPro"/>
</dbReference>
<dbReference type="AlphaFoldDB" id="A0A2W5NIT5"/>
<gene>
    <name evidence="7" type="ORF">DI555_16470</name>
</gene>